<reference evidence="7" key="1">
    <citation type="submission" date="2022-07" db="EMBL/GenBank/DDBJ databases">
        <title>Phylogenomic reconstructions and comparative analyses of Kickxellomycotina fungi.</title>
        <authorList>
            <person name="Reynolds N.K."/>
            <person name="Stajich J.E."/>
            <person name="Barry K."/>
            <person name="Grigoriev I.V."/>
            <person name="Crous P."/>
            <person name="Smith M.E."/>
        </authorList>
    </citation>
    <scope>NUCLEOTIDE SEQUENCE</scope>
    <source>
        <strain evidence="7">NBRC 100468</strain>
    </source>
</reference>
<evidence type="ECO:0000256" key="5">
    <source>
        <dbReference type="ARBA" id="ARBA00023306"/>
    </source>
</evidence>
<dbReference type="InterPro" id="IPR003874">
    <property type="entry name" value="CDC45"/>
</dbReference>
<evidence type="ECO:0000313" key="7">
    <source>
        <dbReference type="EMBL" id="KAJ1912539.1"/>
    </source>
</evidence>
<keyword evidence="8" id="KW-1185">Reference proteome</keyword>
<evidence type="ECO:0000256" key="2">
    <source>
        <dbReference type="ARBA" id="ARBA00010727"/>
    </source>
</evidence>
<dbReference type="Pfam" id="PF02724">
    <property type="entry name" value="CDC45"/>
    <property type="match status" value="1"/>
</dbReference>
<feature type="compositionally biased region" description="Polar residues" evidence="6">
    <location>
        <begin position="374"/>
        <end position="389"/>
    </location>
</feature>
<evidence type="ECO:0000256" key="6">
    <source>
        <dbReference type="SAM" id="MobiDB-lite"/>
    </source>
</evidence>
<dbReference type="GO" id="GO:0031261">
    <property type="term" value="C:DNA replication preinitiation complex"/>
    <property type="evidence" value="ECO:0007669"/>
    <property type="project" value="TreeGrafter"/>
</dbReference>
<keyword evidence="3" id="KW-0235">DNA replication</keyword>
<dbReference type="GO" id="GO:0003682">
    <property type="term" value="F:chromatin binding"/>
    <property type="evidence" value="ECO:0007669"/>
    <property type="project" value="TreeGrafter"/>
</dbReference>
<dbReference type="Proteomes" id="UP001150538">
    <property type="component" value="Unassembled WGS sequence"/>
</dbReference>
<name>A0A9W7ZNL2_9FUNG</name>
<dbReference type="GO" id="GO:0003743">
    <property type="term" value="F:translation initiation factor activity"/>
    <property type="evidence" value="ECO:0007669"/>
    <property type="project" value="UniProtKB-KW"/>
</dbReference>
<comment type="caution">
    <text evidence="7">The sequence shown here is derived from an EMBL/GenBank/DDBJ whole genome shotgun (WGS) entry which is preliminary data.</text>
</comment>
<dbReference type="PANTHER" id="PTHR10507">
    <property type="entry name" value="CDC45-RELATED PROTEIN"/>
    <property type="match status" value="1"/>
</dbReference>
<keyword evidence="4" id="KW-0539">Nucleus</keyword>
<dbReference type="GO" id="GO:1902977">
    <property type="term" value="P:mitotic DNA replication preinitiation complex assembly"/>
    <property type="evidence" value="ECO:0007669"/>
    <property type="project" value="TreeGrafter"/>
</dbReference>
<organism evidence="7 8">
    <name type="scientific">Mycoemilia scoparia</name>
    <dbReference type="NCBI Taxonomy" id="417184"/>
    <lineage>
        <taxon>Eukaryota</taxon>
        <taxon>Fungi</taxon>
        <taxon>Fungi incertae sedis</taxon>
        <taxon>Zoopagomycota</taxon>
        <taxon>Kickxellomycotina</taxon>
        <taxon>Kickxellomycetes</taxon>
        <taxon>Kickxellales</taxon>
        <taxon>Kickxellaceae</taxon>
        <taxon>Mycoemilia</taxon>
    </lineage>
</organism>
<feature type="compositionally biased region" description="Acidic residues" evidence="6">
    <location>
        <begin position="205"/>
        <end position="227"/>
    </location>
</feature>
<keyword evidence="5" id="KW-0131">Cell cycle</keyword>
<evidence type="ECO:0000256" key="4">
    <source>
        <dbReference type="ARBA" id="ARBA00023242"/>
    </source>
</evidence>
<comment type="subcellular location">
    <subcellularLocation>
        <location evidence="1">Nucleus</location>
    </subcellularLocation>
</comment>
<dbReference type="EMBL" id="JANBPU010000336">
    <property type="protein sequence ID" value="KAJ1912539.1"/>
    <property type="molecule type" value="Genomic_DNA"/>
</dbReference>
<dbReference type="GO" id="GO:0000727">
    <property type="term" value="P:double-strand break repair via break-induced replication"/>
    <property type="evidence" value="ECO:0007669"/>
    <property type="project" value="TreeGrafter"/>
</dbReference>
<dbReference type="GO" id="GO:0003688">
    <property type="term" value="F:DNA replication origin binding"/>
    <property type="evidence" value="ECO:0007669"/>
    <property type="project" value="TreeGrafter"/>
</dbReference>
<accession>A0A9W7ZNL2</accession>
<dbReference type="PANTHER" id="PTHR10507:SF0">
    <property type="entry name" value="CELL DIVISION CONTROL PROTEIN 45 HOMOLOG"/>
    <property type="match status" value="1"/>
</dbReference>
<feature type="compositionally biased region" description="Polar residues" evidence="6">
    <location>
        <begin position="396"/>
        <end position="407"/>
    </location>
</feature>
<dbReference type="GO" id="GO:0006270">
    <property type="term" value="P:DNA replication initiation"/>
    <property type="evidence" value="ECO:0007669"/>
    <property type="project" value="InterPro"/>
</dbReference>
<evidence type="ECO:0000256" key="1">
    <source>
        <dbReference type="ARBA" id="ARBA00004123"/>
    </source>
</evidence>
<sequence length="583" mass="65589">MVYLDVEKYEEAYKRILEGSAKAIKEGAGACTVLLLVADDPDAICALRILIWLLKQDNIAYKTVPIGNYADLSRVNKETIEKSREIKSIVMINCGGRVDINDYLSLVDDVTVIVIDSHRPYNLYNIFFNEQVIHLDDGDIEEMKDVQEAFEALEFGPDGDSSEDDDDDTGMDAYGDDNKGSTRNRQSNRDTDDVVAGQKRSSSERDDDSEMDNDDENRDLENWDDDANANGGGGGGRERPSRKRRTGVSSADDFIRIQSERAVRRERKNRYLRILEKYYSQATYYGQSSSICAYQLIEQLGRPPTIDSMWWAIVGVSSQFWLDQISRDGYELIVSSMNDTVSRICISSNNTRSASSTSRILYSSKQKSKQKSSIMQQNGFDSGEGDSSVNGGGQEDGQQVSKKMSSSKDVQQVTGVYQSKEFRFTLLRHWSLHSAMIYSPFVVTRLASWTSRGRSRLDLLMAKLGLSLMEIREPFTHLDPKLKRQLEDQFELVGRDFDLSGSMYPSFIRDYGWRKAKVSANDVVQSIAALLSMTGTKSDTISNNGGGEVTPGNAPDQQVVLDEEAERQRWLDGFYEAYDALSQ</sequence>
<keyword evidence="7" id="KW-0648">Protein biosynthesis</keyword>
<evidence type="ECO:0000313" key="8">
    <source>
        <dbReference type="Proteomes" id="UP001150538"/>
    </source>
</evidence>
<gene>
    <name evidence="7" type="primary">CDC45</name>
    <name evidence="7" type="ORF">H4219_005560</name>
</gene>
<evidence type="ECO:0000256" key="3">
    <source>
        <dbReference type="ARBA" id="ARBA00022705"/>
    </source>
</evidence>
<feature type="region of interest" description="Disordered" evidence="6">
    <location>
        <begin position="357"/>
        <end position="407"/>
    </location>
</feature>
<keyword evidence="7" id="KW-0396">Initiation factor</keyword>
<comment type="similarity">
    <text evidence="2">Belongs to the CDC45 family.</text>
</comment>
<dbReference type="AlphaFoldDB" id="A0A9W7ZNL2"/>
<protein>
    <submittedName>
        <fullName evidence="7">DNA replication initiation factor cdc45</fullName>
    </submittedName>
</protein>
<feature type="compositionally biased region" description="Acidic residues" evidence="6">
    <location>
        <begin position="160"/>
        <end position="170"/>
    </location>
</feature>
<feature type="region of interest" description="Disordered" evidence="6">
    <location>
        <begin position="153"/>
        <end position="250"/>
    </location>
</feature>
<dbReference type="GO" id="GO:0003697">
    <property type="term" value="F:single-stranded DNA binding"/>
    <property type="evidence" value="ECO:0007669"/>
    <property type="project" value="TreeGrafter"/>
</dbReference>
<dbReference type="OrthoDB" id="10258882at2759"/>
<proteinExistence type="inferred from homology"/>